<dbReference type="OrthoDB" id="9806824at2"/>
<dbReference type="EMBL" id="LN907867">
    <property type="protein sequence ID" value="CUU42145.1"/>
    <property type="molecule type" value="Genomic_DNA"/>
</dbReference>
<dbReference type="GO" id="GO:0016787">
    <property type="term" value="F:hydrolase activity"/>
    <property type="evidence" value="ECO:0007669"/>
    <property type="project" value="UniProtKB-KW"/>
</dbReference>
<organism evidence="13 14">
    <name type="scientific">Blastochloris viridis</name>
    <name type="common">Rhodopseudomonas viridis</name>
    <dbReference type="NCBI Taxonomy" id="1079"/>
    <lineage>
        <taxon>Bacteria</taxon>
        <taxon>Pseudomonadati</taxon>
        <taxon>Pseudomonadota</taxon>
        <taxon>Alphaproteobacteria</taxon>
        <taxon>Hyphomicrobiales</taxon>
        <taxon>Blastochloridaceae</taxon>
        <taxon>Blastochloris</taxon>
    </lineage>
</organism>
<evidence type="ECO:0000256" key="4">
    <source>
        <dbReference type="ARBA" id="ARBA00023136"/>
    </source>
</evidence>
<keyword evidence="6" id="KW-0119">Carbohydrate metabolism</keyword>
<dbReference type="STRING" id="1079.BVIR_1706"/>
<feature type="transmembrane region" description="Helical" evidence="12">
    <location>
        <begin position="494"/>
        <end position="513"/>
    </location>
</feature>
<feature type="transmembrane region" description="Helical" evidence="12">
    <location>
        <begin position="441"/>
        <end position="462"/>
    </location>
</feature>
<keyword evidence="2" id="KW-1003">Cell membrane</keyword>
<keyword evidence="7" id="KW-0961">Cell wall biogenesis/degradation</keyword>
<dbReference type="PATRIC" id="fig|1079.6.peg.1768"/>
<reference evidence="14" key="1">
    <citation type="journal article" date="2016" name="Genome Announc.">
        <title>Revised genome sequence of the purple photosynthetic bacterium Blastochloris viridis.</title>
        <authorList>
            <person name="Liu L.N."/>
            <person name="Faulkner M."/>
            <person name="Liu X."/>
            <person name="Huang F."/>
            <person name="Darby A.C."/>
            <person name="Hall N."/>
        </authorList>
    </citation>
    <scope>NUCLEOTIDE SEQUENCE [LARGE SCALE GENOMIC DNA]</scope>
    <source>
        <strain evidence="14">ATCC 19567 / DSM 133 / F</strain>
    </source>
</reference>
<comment type="function">
    <text evidence="9">Glucanases play a role in cell expansion during growth, in cell-cell fusion during mating, and in spore release during sporulation. This enzyme may be involved in beta-glucan degradation. Active on laminarin and lichenan.</text>
</comment>
<feature type="transmembrane region" description="Helical" evidence="12">
    <location>
        <begin position="468"/>
        <end position="487"/>
    </location>
</feature>
<gene>
    <name evidence="13" type="ORF">BVIRIDIS_11510</name>
</gene>
<evidence type="ECO:0000256" key="8">
    <source>
        <dbReference type="ARBA" id="ARBA00023326"/>
    </source>
</evidence>
<evidence type="ECO:0000256" key="10">
    <source>
        <dbReference type="ARBA" id="ARBA00042373"/>
    </source>
</evidence>
<name>A0A0P0IR24_BLAVI</name>
<feature type="transmembrane region" description="Helical" evidence="12">
    <location>
        <begin position="359"/>
        <end position="380"/>
    </location>
</feature>
<evidence type="ECO:0000256" key="9">
    <source>
        <dbReference type="ARBA" id="ARBA00037649"/>
    </source>
</evidence>
<keyword evidence="12" id="KW-0812">Transmembrane</keyword>
<dbReference type="SUPFAM" id="SSF51445">
    <property type="entry name" value="(Trans)glycosidases"/>
    <property type="match status" value="1"/>
</dbReference>
<accession>A0A0P0IR24</accession>
<keyword evidence="12" id="KW-1133">Transmembrane helix</keyword>
<evidence type="ECO:0000256" key="2">
    <source>
        <dbReference type="ARBA" id="ARBA00022475"/>
    </source>
</evidence>
<keyword evidence="14" id="KW-1185">Reference proteome</keyword>
<keyword evidence="3" id="KW-0378">Hydrolase</keyword>
<dbReference type="PANTHER" id="PTHR16631:SF17">
    <property type="entry name" value="GLUCAN ENDO-1,3-BETA-GLUCOSIDASE BTGC"/>
    <property type="match status" value="1"/>
</dbReference>
<dbReference type="GO" id="GO:0000272">
    <property type="term" value="P:polysaccharide catabolic process"/>
    <property type="evidence" value="ECO:0007669"/>
    <property type="project" value="UniProtKB-KW"/>
</dbReference>
<dbReference type="GO" id="GO:0071555">
    <property type="term" value="P:cell wall organization"/>
    <property type="evidence" value="ECO:0007669"/>
    <property type="project" value="UniProtKB-KW"/>
</dbReference>
<evidence type="ECO:0000256" key="3">
    <source>
        <dbReference type="ARBA" id="ARBA00022801"/>
    </source>
</evidence>
<dbReference type="InterPro" id="IPR017853">
    <property type="entry name" value="GH"/>
</dbReference>
<evidence type="ECO:0000256" key="5">
    <source>
        <dbReference type="ARBA" id="ARBA00023180"/>
    </source>
</evidence>
<proteinExistence type="predicted"/>
<dbReference type="PANTHER" id="PTHR16631">
    <property type="entry name" value="GLUCAN 1,3-BETA-GLUCOSIDASE"/>
    <property type="match status" value="1"/>
</dbReference>
<dbReference type="Proteomes" id="UP000065734">
    <property type="component" value="Chromosome I"/>
</dbReference>
<evidence type="ECO:0000313" key="14">
    <source>
        <dbReference type="Proteomes" id="UP000065734"/>
    </source>
</evidence>
<evidence type="ECO:0000256" key="6">
    <source>
        <dbReference type="ARBA" id="ARBA00023277"/>
    </source>
</evidence>
<sequence>MSAAPRMGIAMLRAALAFGLAAIVVALSWVWLGTPVNMPPSPLAAGEKLYCVSYAPFRGTQTPLDRTLLIPREQIEQDLARLAKVTDCVRTYATELGLAAVPEVAAKLGLKVLQGLWLGSDPVRNAAEIETVVKLANEHRDTIRGVVVGNEVLLRGEMSDVDLAATIRTVKAQVPVPVTYADVWEFWLRYRGLASAVDFITIHILPYWEDVPVSVDDAGRHINEIESKVAATFPGREILIGEAGWPSAGRMREGALPSPANQARLIHDLLALAKRDGYRVNVIEAFDQPWKRQLEGTVGGHWGLFDATSREAKFALGEPVSNRPFWLWQAIAGVVLVLWVGGIAHLVAHRHGKVVKVGWPAWAGLSLIAVSAGVFVPMAMEAAMLESLGWDGWLRNGALVLAAALAAPVAAAVLVEHRPLEGFGVVLDPAQRMVTDPWIKAPALLLIVVTVLAIQGVLGLVFDPRYKDFPFAALTAAVVPLAVLAFYGPRGPQLAGRAEFAAAAVLAFAAVYLPLNETIANWQALWTAGLWLLLAVTLWRVRGVRS</sequence>
<dbReference type="InterPro" id="IPR050732">
    <property type="entry name" value="Beta-glucan_modifiers"/>
</dbReference>
<evidence type="ECO:0000256" key="11">
    <source>
        <dbReference type="ARBA" id="ARBA00043078"/>
    </source>
</evidence>
<evidence type="ECO:0000256" key="7">
    <source>
        <dbReference type="ARBA" id="ARBA00023316"/>
    </source>
</evidence>
<keyword evidence="8" id="KW-0624">Polysaccharide degradation</keyword>
<evidence type="ECO:0000256" key="1">
    <source>
        <dbReference type="ARBA" id="ARBA00004236"/>
    </source>
</evidence>
<keyword evidence="5" id="KW-0325">Glycoprotein</keyword>
<dbReference type="KEGG" id="bvr:BVIR_1706"/>
<evidence type="ECO:0000313" key="13">
    <source>
        <dbReference type="EMBL" id="CUU42145.1"/>
    </source>
</evidence>
<dbReference type="GO" id="GO:0005886">
    <property type="term" value="C:plasma membrane"/>
    <property type="evidence" value="ECO:0007669"/>
    <property type="project" value="UniProtKB-SubCell"/>
</dbReference>
<feature type="transmembrane region" description="Helical" evidence="12">
    <location>
        <begin position="326"/>
        <end position="347"/>
    </location>
</feature>
<comment type="subcellular location">
    <subcellularLocation>
        <location evidence="1">Cell membrane</location>
    </subcellularLocation>
</comment>
<feature type="transmembrane region" description="Helical" evidence="12">
    <location>
        <begin position="519"/>
        <end position="541"/>
    </location>
</feature>
<dbReference type="Gene3D" id="3.20.20.80">
    <property type="entry name" value="Glycosidases"/>
    <property type="match status" value="1"/>
</dbReference>
<feature type="transmembrane region" description="Helical" evidence="12">
    <location>
        <begin position="392"/>
        <end position="415"/>
    </location>
</feature>
<keyword evidence="4 12" id="KW-0472">Membrane</keyword>
<dbReference type="AlphaFoldDB" id="A0A0P0IR24"/>
<evidence type="ECO:0000256" key="12">
    <source>
        <dbReference type="SAM" id="Phobius"/>
    </source>
</evidence>
<protein>
    <recommendedName>
        <fullName evidence="11">Endo-1,3-beta-glucanase btgC</fullName>
    </recommendedName>
    <alternativeName>
        <fullName evidence="10">Laminarinase btgC</fullName>
    </alternativeName>
</protein>